<feature type="compositionally biased region" description="Basic and acidic residues" evidence="19">
    <location>
        <begin position="8"/>
        <end position="35"/>
    </location>
</feature>
<name>A0A4S8QJ24_9ACTN</name>
<evidence type="ECO:0000256" key="6">
    <source>
        <dbReference type="ARBA" id="ARBA00012487"/>
    </source>
</evidence>
<gene>
    <name evidence="21" type="ORF">FAB82_01975</name>
</gene>
<evidence type="ECO:0000256" key="8">
    <source>
        <dbReference type="ARBA" id="ARBA00022475"/>
    </source>
</evidence>
<evidence type="ECO:0000256" key="4">
    <source>
        <dbReference type="ARBA" id="ARBA00005189"/>
    </source>
</evidence>
<evidence type="ECO:0000256" key="13">
    <source>
        <dbReference type="ARBA" id="ARBA00022989"/>
    </source>
</evidence>
<comment type="caution">
    <text evidence="21">The sequence shown here is derived from an EMBL/GenBank/DDBJ whole genome shotgun (WGS) entry which is preliminary data.</text>
</comment>
<feature type="region of interest" description="Disordered" evidence="19">
    <location>
        <begin position="1"/>
        <end position="38"/>
    </location>
</feature>
<evidence type="ECO:0000256" key="14">
    <source>
        <dbReference type="ARBA" id="ARBA00023098"/>
    </source>
</evidence>
<dbReference type="EMBL" id="STGY01000005">
    <property type="protein sequence ID" value="THV43262.1"/>
    <property type="molecule type" value="Genomic_DNA"/>
</dbReference>
<keyword evidence="13 20" id="KW-1133">Transmembrane helix</keyword>
<organism evidence="21 22">
    <name type="scientific">Glycomyces buryatensis</name>
    <dbReference type="NCBI Taxonomy" id="2570927"/>
    <lineage>
        <taxon>Bacteria</taxon>
        <taxon>Bacillati</taxon>
        <taxon>Actinomycetota</taxon>
        <taxon>Actinomycetes</taxon>
        <taxon>Glycomycetales</taxon>
        <taxon>Glycomycetaceae</taxon>
        <taxon>Glycomyces</taxon>
    </lineage>
</organism>
<keyword evidence="17" id="KW-1208">Phospholipid metabolism</keyword>
<comment type="pathway">
    <text evidence="4">Lipid metabolism.</text>
</comment>
<comment type="similarity">
    <text evidence="5 18">Belongs to the CDS family.</text>
</comment>
<accession>A0A4S8QJ24</accession>
<dbReference type="PROSITE" id="PS01315">
    <property type="entry name" value="CDS"/>
    <property type="match status" value="1"/>
</dbReference>
<evidence type="ECO:0000256" key="19">
    <source>
        <dbReference type="SAM" id="MobiDB-lite"/>
    </source>
</evidence>
<protein>
    <recommendedName>
        <fullName evidence="7 18">Phosphatidate cytidylyltransferase</fullName>
        <ecNumber evidence="6 18">2.7.7.41</ecNumber>
    </recommendedName>
</protein>
<evidence type="ECO:0000256" key="10">
    <source>
        <dbReference type="ARBA" id="ARBA00022679"/>
    </source>
</evidence>
<evidence type="ECO:0000256" key="7">
    <source>
        <dbReference type="ARBA" id="ARBA00019373"/>
    </source>
</evidence>
<reference evidence="21 22" key="2">
    <citation type="submission" date="2019-05" db="EMBL/GenBank/DDBJ databases">
        <title>Glycomyces buryatensis sp. nov.</title>
        <authorList>
            <person name="Nikitina E."/>
        </authorList>
    </citation>
    <scope>NUCLEOTIDE SEQUENCE [LARGE SCALE GENOMIC DNA]</scope>
    <source>
        <strain evidence="21 22">18</strain>
    </source>
</reference>
<dbReference type="InterPro" id="IPR000374">
    <property type="entry name" value="PC_trans"/>
</dbReference>
<dbReference type="OrthoDB" id="9799199at2"/>
<keyword evidence="15 20" id="KW-0472">Membrane</keyword>
<evidence type="ECO:0000313" key="21">
    <source>
        <dbReference type="EMBL" id="THV43262.1"/>
    </source>
</evidence>
<feature type="transmembrane region" description="Helical" evidence="20">
    <location>
        <begin position="179"/>
        <end position="200"/>
    </location>
</feature>
<keyword evidence="16" id="KW-0594">Phospholipid biosynthesis</keyword>
<evidence type="ECO:0000256" key="2">
    <source>
        <dbReference type="ARBA" id="ARBA00004651"/>
    </source>
</evidence>
<feature type="transmembrane region" description="Helical" evidence="20">
    <location>
        <begin position="147"/>
        <end position="167"/>
    </location>
</feature>
<evidence type="ECO:0000256" key="16">
    <source>
        <dbReference type="ARBA" id="ARBA00023209"/>
    </source>
</evidence>
<reference evidence="22" key="1">
    <citation type="submission" date="2019-04" db="EMBL/GenBank/DDBJ databases">
        <title>Nocardioides xinjiangensis sp. nov.</title>
        <authorList>
            <person name="Liu S."/>
        </authorList>
    </citation>
    <scope>NUCLEOTIDE SEQUENCE [LARGE SCALE GENOMIC DNA]</scope>
    <source>
        <strain evidence="22">18</strain>
    </source>
</reference>
<evidence type="ECO:0000256" key="15">
    <source>
        <dbReference type="ARBA" id="ARBA00023136"/>
    </source>
</evidence>
<evidence type="ECO:0000256" key="20">
    <source>
        <dbReference type="SAM" id="Phobius"/>
    </source>
</evidence>
<comment type="pathway">
    <text evidence="3 18">Phospholipid metabolism; CDP-diacylglycerol biosynthesis; CDP-diacylglycerol from sn-glycerol 3-phosphate: step 3/3.</text>
</comment>
<comment type="subcellular location">
    <subcellularLocation>
        <location evidence="2">Cell membrane</location>
        <topology evidence="2">Multi-pass membrane protein</topology>
    </subcellularLocation>
</comment>
<dbReference type="UniPathway" id="UPA00557">
    <property type="reaction ID" value="UER00614"/>
</dbReference>
<dbReference type="RefSeq" id="WP_136532867.1">
    <property type="nucleotide sequence ID" value="NZ_STGY01000005.1"/>
</dbReference>
<feature type="transmembrane region" description="Helical" evidence="20">
    <location>
        <begin position="118"/>
        <end position="135"/>
    </location>
</feature>
<dbReference type="PANTHER" id="PTHR46382:SF1">
    <property type="entry name" value="PHOSPHATIDATE CYTIDYLYLTRANSFERASE"/>
    <property type="match status" value="1"/>
</dbReference>
<dbReference type="Pfam" id="PF01148">
    <property type="entry name" value="CTP_transf_1"/>
    <property type="match status" value="1"/>
</dbReference>
<evidence type="ECO:0000256" key="17">
    <source>
        <dbReference type="ARBA" id="ARBA00023264"/>
    </source>
</evidence>
<dbReference type="PANTHER" id="PTHR46382">
    <property type="entry name" value="PHOSPHATIDATE CYTIDYLYLTRANSFERASE"/>
    <property type="match status" value="1"/>
</dbReference>
<evidence type="ECO:0000256" key="9">
    <source>
        <dbReference type="ARBA" id="ARBA00022516"/>
    </source>
</evidence>
<dbReference type="GO" id="GO:0004605">
    <property type="term" value="F:phosphatidate cytidylyltransferase activity"/>
    <property type="evidence" value="ECO:0007669"/>
    <property type="project" value="UniProtKB-EC"/>
</dbReference>
<feature type="transmembrane region" description="Helical" evidence="20">
    <location>
        <begin position="221"/>
        <end position="241"/>
    </location>
</feature>
<feature type="transmembrane region" description="Helical" evidence="20">
    <location>
        <begin position="247"/>
        <end position="269"/>
    </location>
</feature>
<keyword evidence="12 18" id="KW-0548">Nucleotidyltransferase</keyword>
<keyword evidence="8" id="KW-1003">Cell membrane</keyword>
<feature type="transmembrane region" description="Helical" evidence="20">
    <location>
        <begin position="96"/>
        <end position="112"/>
    </location>
</feature>
<dbReference type="GO" id="GO:0016024">
    <property type="term" value="P:CDP-diacylglycerol biosynthetic process"/>
    <property type="evidence" value="ECO:0007669"/>
    <property type="project" value="UniProtKB-UniPathway"/>
</dbReference>
<evidence type="ECO:0000256" key="18">
    <source>
        <dbReference type="RuleBase" id="RU003938"/>
    </source>
</evidence>
<dbReference type="GO" id="GO:0005886">
    <property type="term" value="C:plasma membrane"/>
    <property type="evidence" value="ECO:0007669"/>
    <property type="project" value="UniProtKB-SubCell"/>
</dbReference>
<dbReference type="Proteomes" id="UP000308760">
    <property type="component" value="Unassembled WGS sequence"/>
</dbReference>
<keyword evidence="22" id="KW-1185">Reference proteome</keyword>
<feature type="transmembrane region" description="Helical" evidence="20">
    <location>
        <begin position="66"/>
        <end position="84"/>
    </location>
</feature>
<evidence type="ECO:0000313" key="22">
    <source>
        <dbReference type="Proteomes" id="UP000308760"/>
    </source>
</evidence>
<proteinExistence type="inferred from homology"/>
<keyword evidence="11 18" id="KW-0812">Transmembrane</keyword>
<keyword evidence="14" id="KW-0443">Lipid metabolism</keyword>
<dbReference type="AlphaFoldDB" id="A0A4S8QJ24"/>
<evidence type="ECO:0000256" key="5">
    <source>
        <dbReference type="ARBA" id="ARBA00010185"/>
    </source>
</evidence>
<evidence type="ECO:0000256" key="12">
    <source>
        <dbReference type="ARBA" id="ARBA00022695"/>
    </source>
</evidence>
<sequence>MSALPDGPPDRRPGPSEDGDGRGSDTAETGSEGRRKPSAGRNLPVAIGVGLGLSAVVIASLVINPIAFLVLAAIAVAVACWETGNAMRQGGKNVPVIPLAAAGALIVVLAWFGGATGLLLGTAVGVAALFVWRLSEGATGYRADVPAAALVLIQIPFLAGFVLLLATSTEGSSKLIETGAAQVLIMLFTVVLSDTGGYTAGVLLGRHQMTPKISPKKSWEGLAGSIVAAALGGSVTLYFFFEVQFALGVAFGVCVALAATLGDLSVSLLKRDLGIKDMSNLIPGHGGVMDRLDSILMVAPVAYVWFRYLLG</sequence>
<evidence type="ECO:0000256" key="1">
    <source>
        <dbReference type="ARBA" id="ARBA00001698"/>
    </source>
</evidence>
<dbReference type="EC" id="2.7.7.41" evidence="6 18"/>
<evidence type="ECO:0000256" key="3">
    <source>
        <dbReference type="ARBA" id="ARBA00005119"/>
    </source>
</evidence>
<keyword evidence="9" id="KW-0444">Lipid biosynthesis</keyword>
<keyword evidence="10 18" id="KW-0808">Transferase</keyword>
<comment type="catalytic activity">
    <reaction evidence="1 18">
        <text>a 1,2-diacyl-sn-glycero-3-phosphate + CTP + H(+) = a CDP-1,2-diacyl-sn-glycerol + diphosphate</text>
        <dbReference type="Rhea" id="RHEA:16229"/>
        <dbReference type="ChEBI" id="CHEBI:15378"/>
        <dbReference type="ChEBI" id="CHEBI:33019"/>
        <dbReference type="ChEBI" id="CHEBI:37563"/>
        <dbReference type="ChEBI" id="CHEBI:58332"/>
        <dbReference type="ChEBI" id="CHEBI:58608"/>
        <dbReference type="EC" id="2.7.7.41"/>
    </reaction>
</comment>
<evidence type="ECO:0000256" key="11">
    <source>
        <dbReference type="ARBA" id="ARBA00022692"/>
    </source>
</evidence>